<dbReference type="PANTHER" id="PTHR34835:SF90">
    <property type="entry name" value="AMINOTRANSFERASE-LIKE PLANT MOBILE DOMAIN-CONTAINING PROTEIN"/>
    <property type="match status" value="1"/>
</dbReference>
<dbReference type="Proteomes" id="UP000215914">
    <property type="component" value="Unassembled WGS sequence"/>
</dbReference>
<comment type="caution">
    <text evidence="1">The sequence shown here is derived from an EMBL/GenBank/DDBJ whole genome shotgun (WGS) entry which is preliminary data.</text>
</comment>
<evidence type="ECO:0000313" key="1">
    <source>
        <dbReference type="EMBL" id="KAF5815485.1"/>
    </source>
</evidence>
<dbReference type="AlphaFoldDB" id="A0A9K3JJ65"/>
<proteinExistence type="predicted"/>
<accession>A0A9K3JJ65</accession>
<evidence type="ECO:0000313" key="2">
    <source>
        <dbReference type="Proteomes" id="UP000215914"/>
    </source>
</evidence>
<reference evidence="1" key="1">
    <citation type="journal article" date="2017" name="Nature">
        <title>The sunflower genome provides insights into oil metabolism, flowering and Asterid evolution.</title>
        <authorList>
            <person name="Badouin H."/>
            <person name="Gouzy J."/>
            <person name="Grassa C.J."/>
            <person name="Murat F."/>
            <person name="Staton S.E."/>
            <person name="Cottret L."/>
            <person name="Lelandais-Briere C."/>
            <person name="Owens G.L."/>
            <person name="Carrere S."/>
            <person name="Mayjonade B."/>
            <person name="Legrand L."/>
            <person name="Gill N."/>
            <person name="Kane N.C."/>
            <person name="Bowers J.E."/>
            <person name="Hubner S."/>
            <person name="Bellec A."/>
            <person name="Berard A."/>
            <person name="Berges H."/>
            <person name="Blanchet N."/>
            <person name="Boniface M.C."/>
            <person name="Brunel D."/>
            <person name="Catrice O."/>
            <person name="Chaidir N."/>
            <person name="Claudel C."/>
            <person name="Donnadieu C."/>
            <person name="Faraut T."/>
            <person name="Fievet G."/>
            <person name="Helmstetter N."/>
            <person name="King M."/>
            <person name="Knapp S.J."/>
            <person name="Lai Z."/>
            <person name="Le Paslier M.C."/>
            <person name="Lippi Y."/>
            <person name="Lorenzon L."/>
            <person name="Mandel J.R."/>
            <person name="Marage G."/>
            <person name="Marchand G."/>
            <person name="Marquand E."/>
            <person name="Bret-Mestries E."/>
            <person name="Morien E."/>
            <person name="Nambeesan S."/>
            <person name="Nguyen T."/>
            <person name="Pegot-Espagnet P."/>
            <person name="Pouilly N."/>
            <person name="Raftis F."/>
            <person name="Sallet E."/>
            <person name="Schiex T."/>
            <person name="Thomas J."/>
            <person name="Vandecasteele C."/>
            <person name="Vares D."/>
            <person name="Vear F."/>
            <person name="Vautrin S."/>
            <person name="Crespi M."/>
            <person name="Mangin B."/>
            <person name="Burke J.M."/>
            <person name="Salse J."/>
            <person name="Munos S."/>
            <person name="Vincourt P."/>
            <person name="Rieseberg L.H."/>
            <person name="Langlade N.B."/>
        </authorList>
    </citation>
    <scope>NUCLEOTIDE SEQUENCE</scope>
    <source>
        <tissue evidence="1">Leaves</tissue>
    </source>
</reference>
<sequence>MITTEKKINIRCAVNNLKDYIENLSKEQKKVVREIGFGSIPSFKLHSVPRKFGYWLVKNFDAENDEINTGVEKIKIIAELIQKVFQIPNGKTEIEEKLRPKETNLIIKFWCGQFSKDILKRMYVANLIKYLKSRNELGRLFKLNFLVIFFTVMAEAMQSSNVNQRFLPSMKSDKKTQDFNWCEYILNVLRRTRRQ</sequence>
<protein>
    <submittedName>
        <fullName evidence="1">Uncharacterized protein</fullName>
    </submittedName>
</protein>
<dbReference type="PANTHER" id="PTHR34835">
    <property type="entry name" value="OS07G0283600 PROTEIN-RELATED"/>
    <property type="match status" value="1"/>
</dbReference>
<reference evidence="1" key="2">
    <citation type="submission" date="2020-06" db="EMBL/GenBank/DDBJ databases">
        <title>Helianthus annuus Genome sequencing and assembly Release 2.</title>
        <authorList>
            <person name="Gouzy J."/>
            <person name="Langlade N."/>
            <person name="Munos S."/>
        </authorList>
    </citation>
    <scope>NUCLEOTIDE SEQUENCE</scope>
    <source>
        <tissue evidence="1">Leaves</tissue>
    </source>
</reference>
<keyword evidence="2" id="KW-1185">Reference proteome</keyword>
<gene>
    <name evidence="1" type="ORF">HanXRQr2_Chr03g0123621</name>
</gene>
<dbReference type="Gramene" id="mRNA:HanXRQr2_Chr03g0123621">
    <property type="protein sequence ID" value="CDS:HanXRQr2_Chr03g0123621.1"/>
    <property type="gene ID" value="HanXRQr2_Chr03g0123621"/>
</dbReference>
<name>A0A9K3JJ65_HELAN</name>
<organism evidence="1 2">
    <name type="scientific">Helianthus annuus</name>
    <name type="common">Common sunflower</name>
    <dbReference type="NCBI Taxonomy" id="4232"/>
    <lineage>
        <taxon>Eukaryota</taxon>
        <taxon>Viridiplantae</taxon>
        <taxon>Streptophyta</taxon>
        <taxon>Embryophyta</taxon>
        <taxon>Tracheophyta</taxon>
        <taxon>Spermatophyta</taxon>
        <taxon>Magnoliopsida</taxon>
        <taxon>eudicotyledons</taxon>
        <taxon>Gunneridae</taxon>
        <taxon>Pentapetalae</taxon>
        <taxon>asterids</taxon>
        <taxon>campanulids</taxon>
        <taxon>Asterales</taxon>
        <taxon>Asteraceae</taxon>
        <taxon>Asteroideae</taxon>
        <taxon>Heliantheae alliance</taxon>
        <taxon>Heliantheae</taxon>
        <taxon>Helianthus</taxon>
    </lineage>
</organism>
<dbReference type="EMBL" id="MNCJ02000318">
    <property type="protein sequence ID" value="KAF5815485.1"/>
    <property type="molecule type" value="Genomic_DNA"/>
</dbReference>